<proteinExistence type="predicted"/>
<feature type="compositionally biased region" description="Polar residues" evidence="1">
    <location>
        <begin position="14"/>
        <end position="30"/>
    </location>
</feature>
<dbReference type="EMBL" id="JAESDN010000010">
    <property type="protein sequence ID" value="KAG7044856.1"/>
    <property type="molecule type" value="Genomic_DNA"/>
</dbReference>
<gene>
    <name evidence="2" type="ORF">JMJ77_004315</name>
</gene>
<evidence type="ECO:0000313" key="2">
    <source>
        <dbReference type="EMBL" id="KAG7044856.1"/>
    </source>
</evidence>
<protein>
    <submittedName>
        <fullName evidence="2">Btb poz domain-containing protein</fullName>
    </submittedName>
</protein>
<organism evidence="2 3">
    <name type="scientific">Colletotrichum scovillei</name>
    <dbReference type="NCBI Taxonomy" id="1209932"/>
    <lineage>
        <taxon>Eukaryota</taxon>
        <taxon>Fungi</taxon>
        <taxon>Dikarya</taxon>
        <taxon>Ascomycota</taxon>
        <taxon>Pezizomycotina</taxon>
        <taxon>Sordariomycetes</taxon>
        <taxon>Hypocreomycetidae</taxon>
        <taxon>Glomerellales</taxon>
        <taxon>Glomerellaceae</taxon>
        <taxon>Colletotrichum</taxon>
        <taxon>Colletotrichum acutatum species complex</taxon>
    </lineage>
</organism>
<sequence>MDGQNRTPERMVNGMQSTGMENHTNSGQHQQLHEGQPSGGAPQFPDVQQLKQFAGQSETIFPDGDLYVILLDSRNTMLAGFRVSSQICRVASPPFAKLIDTQVSRQDGCKFIFNRLLPGSWGSDRQALRCILSVLHHTNKDQYMKLDIGELLRVSETNLLMKSLQTIIDGEQPSVVELGMLLQSADNFEAKDELVRLRQFAIRNLPIHFRKIWARHPLLFTLENCKSLDGLQFDVNERLVRACSHIWSFEGILDTQSEGYITDRRLCLSCGRRHPSNAKLCHLCLNGTLYDDVCTKNSRVGEYFRILALQTLWPTTILKPDDATLSTIFQRVNDLASRIPHTCSGGPKCPLIVHISALQGHLKRTMDDCTQSNTSHDNVTMTEIRSTSMVEGGGAIAEAVVEDIDKD</sequence>
<dbReference type="AlphaFoldDB" id="A0A9P7R146"/>
<comment type="caution">
    <text evidence="2">The sequence shown here is derived from an EMBL/GenBank/DDBJ whole genome shotgun (WGS) entry which is preliminary data.</text>
</comment>
<evidence type="ECO:0000256" key="1">
    <source>
        <dbReference type="SAM" id="MobiDB-lite"/>
    </source>
</evidence>
<feature type="region of interest" description="Disordered" evidence="1">
    <location>
        <begin position="1"/>
        <end position="45"/>
    </location>
</feature>
<name>A0A9P7R146_9PEZI</name>
<keyword evidence="3" id="KW-1185">Reference proteome</keyword>
<dbReference type="Proteomes" id="UP000699042">
    <property type="component" value="Unassembled WGS sequence"/>
</dbReference>
<accession>A0A9P7R146</accession>
<reference evidence="2" key="1">
    <citation type="submission" date="2021-05" db="EMBL/GenBank/DDBJ databases">
        <title>Comparative genomics of three Colletotrichum scovillei strains and genetic complementation revealed genes involved fungal growth and virulence on chili pepper.</title>
        <authorList>
            <person name="Hsieh D.-K."/>
            <person name="Chuang S.-C."/>
            <person name="Chen C.-Y."/>
            <person name="Chao Y.-T."/>
            <person name="Lu M.-Y.J."/>
            <person name="Lee M.-H."/>
            <person name="Shih M.-C."/>
        </authorList>
    </citation>
    <scope>NUCLEOTIDE SEQUENCE</scope>
    <source>
        <strain evidence="2">Coll-153</strain>
    </source>
</reference>
<evidence type="ECO:0000313" key="3">
    <source>
        <dbReference type="Proteomes" id="UP000699042"/>
    </source>
</evidence>